<evidence type="ECO:0000313" key="2">
    <source>
        <dbReference type="EMBL" id="WNZ44311.1"/>
    </source>
</evidence>
<name>A0AA96WQP3_LEPBY</name>
<feature type="compositionally biased region" description="Gly residues" evidence="1">
    <location>
        <begin position="294"/>
        <end position="306"/>
    </location>
</feature>
<feature type="region of interest" description="Disordered" evidence="1">
    <location>
        <begin position="275"/>
        <end position="356"/>
    </location>
</feature>
<sequence length="356" mass="39344">MSPLPNRPLQPPKSYAAETAAEGSDMPQSPDASDPKPPTAQRPLVRPVARPQPAPAAPTSPPPAVEKPPEPEIELFDPASLRQQPIPAPSEPMQYRAIGLLRGRYTPSEEQFTRGEMKTADGTTIEAVLLGRVMSLVKNHLDLEQEHLWVVYPRTREKHEDLHVQIVGVWEPENLSKSEEESEAEETPNYLPSSEVEDNYFSIRGEVIFHTPEEKSMVIKIQQAPRKKDDRAKAFKLKLRGELTGKSVGYFWEINAKREGADLVVMTAKSIGMIPPRKKSKEEIERGRFSRPGGRFGGGGGGGGRRPFGDRRPSGGDRRPSGAAPQPQAAPRRTEPLPKPVKRRTDEGTDNVTSEA</sequence>
<dbReference type="RefSeq" id="WP_242044760.1">
    <property type="nucleotide sequence ID" value="NZ_CP130144.1"/>
</dbReference>
<organism evidence="2">
    <name type="scientific">Leptolyngbya boryana CZ1</name>
    <dbReference type="NCBI Taxonomy" id="3060204"/>
    <lineage>
        <taxon>Bacteria</taxon>
        <taxon>Bacillati</taxon>
        <taxon>Cyanobacteriota</taxon>
        <taxon>Cyanophyceae</taxon>
        <taxon>Leptolyngbyales</taxon>
        <taxon>Leptolyngbyaceae</taxon>
        <taxon>Leptolyngbya group</taxon>
        <taxon>Leptolyngbya</taxon>
    </lineage>
</organism>
<gene>
    <name evidence="2" type="ORF">Q2T42_21120</name>
</gene>
<reference evidence="2" key="1">
    <citation type="journal article" date="2023" name="Plants (Basel)">
        <title>Genomic Analysis of Leptolyngbya boryana CZ1 Reveals Efficient Carbon Fixation Modules.</title>
        <authorList>
            <person name="Bai X."/>
            <person name="Wang H."/>
            <person name="Cheng W."/>
            <person name="Wang J."/>
            <person name="Ma M."/>
            <person name="Hu H."/>
            <person name="Song Z."/>
            <person name="Ma H."/>
            <person name="Fan Y."/>
            <person name="Du C."/>
            <person name="Xu J."/>
        </authorList>
    </citation>
    <scope>NUCLEOTIDE SEQUENCE</scope>
    <source>
        <strain evidence="2">CZ1</strain>
    </source>
</reference>
<feature type="compositionally biased region" description="Pro residues" evidence="1">
    <location>
        <begin position="50"/>
        <end position="66"/>
    </location>
</feature>
<reference evidence="2" key="2">
    <citation type="submission" date="2023-07" db="EMBL/GenBank/DDBJ databases">
        <authorList>
            <person name="Bai X.-H."/>
            <person name="Wang H.-H."/>
            <person name="Wang J."/>
            <person name="Ma M.-Y."/>
            <person name="Hu H.-H."/>
            <person name="Song Z.-L."/>
            <person name="Ma H.-G."/>
            <person name="Fan Y."/>
            <person name="Du C.-Y."/>
            <person name="Xu J.-C."/>
        </authorList>
    </citation>
    <scope>NUCLEOTIDE SEQUENCE</scope>
    <source>
        <strain evidence="2">CZ1</strain>
    </source>
</reference>
<feature type="compositionally biased region" description="Low complexity" evidence="1">
    <location>
        <begin position="321"/>
        <end position="331"/>
    </location>
</feature>
<accession>A0AA96WQP3</accession>
<feature type="region of interest" description="Disordered" evidence="1">
    <location>
        <begin position="1"/>
        <end position="72"/>
    </location>
</feature>
<protein>
    <submittedName>
        <fullName evidence="2">Uncharacterized protein</fullName>
    </submittedName>
</protein>
<feature type="compositionally biased region" description="Basic and acidic residues" evidence="1">
    <location>
        <begin position="307"/>
        <end position="320"/>
    </location>
</feature>
<dbReference type="AlphaFoldDB" id="A0AA96WQP3"/>
<evidence type="ECO:0000256" key="1">
    <source>
        <dbReference type="SAM" id="MobiDB-lite"/>
    </source>
</evidence>
<proteinExistence type="predicted"/>
<dbReference type="EMBL" id="CP130144">
    <property type="protein sequence ID" value="WNZ44311.1"/>
    <property type="molecule type" value="Genomic_DNA"/>
</dbReference>
<feature type="compositionally biased region" description="Pro residues" evidence="1">
    <location>
        <begin position="1"/>
        <end position="11"/>
    </location>
</feature>